<reference evidence="2 3" key="1">
    <citation type="submission" date="2024-09" db="EMBL/GenBank/DDBJ databases">
        <authorList>
            <person name="Sun Q."/>
            <person name="Mori K."/>
        </authorList>
    </citation>
    <scope>NUCLEOTIDE SEQUENCE [LARGE SCALE GENOMIC DNA]</scope>
    <source>
        <strain evidence="2 3">KCTC 23315</strain>
    </source>
</reference>
<organism evidence="2 3">
    <name type="scientific">Rheinheimera tilapiae</name>
    <dbReference type="NCBI Taxonomy" id="875043"/>
    <lineage>
        <taxon>Bacteria</taxon>
        <taxon>Pseudomonadati</taxon>
        <taxon>Pseudomonadota</taxon>
        <taxon>Gammaproteobacteria</taxon>
        <taxon>Chromatiales</taxon>
        <taxon>Chromatiaceae</taxon>
        <taxon>Rheinheimera</taxon>
    </lineage>
</organism>
<feature type="chain" id="PRO_5047184207" description="DUF4403 family protein" evidence="1">
    <location>
        <begin position="21"/>
        <end position="467"/>
    </location>
</feature>
<gene>
    <name evidence="2" type="ORF">ACFFJP_06585</name>
</gene>
<dbReference type="EMBL" id="JBHLXP010000001">
    <property type="protein sequence ID" value="MFC0047950.1"/>
    <property type="molecule type" value="Genomic_DNA"/>
</dbReference>
<keyword evidence="1" id="KW-0732">Signal</keyword>
<dbReference type="RefSeq" id="WP_377241673.1">
    <property type="nucleotide sequence ID" value="NZ_JBHLXP010000001.1"/>
</dbReference>
<sequence length="467" mass="53296">MHCYWTLLTLLLLSSWPLQAQSLAPIVEFLPECKQDDVLPVKTTLKVRNNNLLRFSQLRDVPEVARYLQQMRENASARRFDAVLLQQLKQAEYKAPGNNSDVFVQLELFRFCDGNDALSDTSADPGSSRQIRQSLGTLEVKTSINTVVAFARAESDYKLIAPPHMHVSLTEGAMGVKPQMTATQVQALWGTPSADLVLQDGSRLLGYGRRLWVLLDPLVKVVFTDSEILSGVGRNLLEFHPEFDEKPWLVDGKVPYKKDMVQASLQLGSWQKKSALLWRRQLGTQQLSVQFEEFNPESVDKNTALLTGFRLSGQPDHVVKSPLQQAPMADVLTFVESVNVRNLRQHPLASQLLPQLRVHQMVQRRNLIWWLPTTQLHVLLQKDKISRLKVTAPIIRNLQQPDQFPQLLKALQIPISKAGLRLAFPDMQDYGDRFQLYRDDFDILIEFASDEEHAPIELLEIIYHYPH</sequence>
<evidence type="ECO:0000256" key="1">
    <source>
        <dbReference type="SAM" id="SignalP"/>
    </source>
</evidence>
<protein>
    <recommendedName>
        <fullName evidence="4">DUF4403 family protein</fullName>
    </recommendedName>
</protein>
<dbReference type="Proteomes" id="UP001589813">
    <property type="component" value="Unassembled WGS sequence"/>
</dbReference>
<feature type="signal peptide" evidence="1">
    <location>
        <begin position="1"/>
        <end position="20"/>
    </location>
</feature>
<evidence type="ECO:0000313" key="3">
    <source>
        <dbReference type="Proteomes" id="UP001589813"/>
    </source>
</evidence>
<name>A0ABV6BEM4_9GAMM</name>
<proteinExistence type="predicted"/>
<evidence type="ECO:0000313" key="2">
    <source>
        <dbReference type="EMBL" id="MFC0047950.1"/>
    </source>
</evidence>
<evidence type="ECO:0008006" key="4">
    <source>
        <dbReference type="Google" id="ProtNLM"/>
    </source>
</evidence>
<comment type="caution">
    <text evidence="2">The sequence shown here is derived from an EMBL/GenBank/DDBJ whole genome shotgun (WGS) entry which is preliminary data.</text>
</comment>
<keyword evidence="3" id="KW-1185">Reference proteome</keyword>
<accession>A0ABV6BEM4</accession>